<dbReference type="OrthoDB" id="283914at2"/>
<keyword evidence="2" id="KW-1133">Transmembrane helix</keyword>
<evidence type="ECO:0000256" key="1">
    <source>
        <dbReference type="SAM" id="MobiDB-lite"/>
    </source>
</evidence>
<dbReference type="EMBL" id="SJPM01000039">
    <property type="protein sequence ID" value="TWT86223.1"/>
    <property type="molecule type" value="Genomic_DNA"/>
</dbReference>
<comment type="caution">
    <text evidence="3">The sequence shown here is derived from an EMBL/GenBank/DDBJ whole genome shotgun (WGS) entry which is preliminary data.</text>
</comment>
<sequence length="206" mass="22959">MNEPSLESEVRDFYERACLPDDRVAALLDASDMAVAARRWKRIAVSISIGLAAMTLLTIGLYFNRQTSVEAPVADNAGPSRVVPESKSPSPGTSTRFNQPEYRLVAFRSHGDECPHCRDTGEVYEKLVAELRDDGIEMEKFDLSRSSNRTQIDKRVEELNLTGLIDGRIETAFLALVNRDGKTIKEFKPSMTAARIARGVRELTKP</sequence>
<organism evidence="3 4">
    <name type="scientific">Neorhodopirellula pilleata</name>
    <dbReference type="NCBI Taxonomy" id="2714738"/>
    <lineage>
        <taxon>Bacteria</taxon>
        <taxon>Pseudomonadati</taxon>
        <taxon>Planctomycetota</taxon>
        <taxon>Planctomycetia</taxon>
        <taxon>Pirellulales</taxon>
        <taxon>Pirellulaceae</taxon>
        <taxon>Neorhodopirellula</taxon>
    </lineage>
</organism>
<dbReference type="RefSeq" id="WP_146582809.1">
    <property type="nucleotide sequence ID" value="NZ_SJPM01000039.1"/>
</dbReference>
<accession>A0A5C5ZI52</accession>
<gene>
    <name evidence="3" type="ORF">Pla100_61610</name>
</gene>
<dbReference type="SUPFAM" id="SSF52833">
    <property type="entry name" value="Thioredoxin-like"/>
    <property type="match status" value="1"/>
</dbReference>
<reference evidence="3 4" key="1">
    <citation type="submission" date="2019-02" db="EMBL/GenBank/DDBJ databases">
        <title>Deep-cultivation of Planctomycetes and their phenomic and genomic characterization uncovers novel biology.</title>
        <authorList>
            <person name="Wiegand S."/>
            <person name="Jogler M."/>
            <person name="Boedeker C."/>
            <person name="Pinto D."/>
            <person name="Vollmers J."/>
            <person name="Rivas-Marin E."/>
            <person name="Kohn T."/>
            <person name="Peeters S.H."/>
            <person name="Heuer A."/>
            <person name="Rast P."/>
            <person name="Oberbeckmann S."/>
            <person name="Bunk B."/>
            <person name="Jeske O."/>
            <person name="Meyerdierks A."/>
            <person name="Storesund J.E."/>
            <person name="Kallscheuer N."/>
            <person name="Luecker S."/>
            <person name="Lage O.M."/>
            <person name="Pohl T."/>
            <person name="Merkel B.J."/>
            <person name="Hornburger P."/>
            <person name="Mueller R.-W."/>
            <person name="Bruemmer F."/>
            <person name="Labrenz M."/>
            <person name="Spormann A.M."/>
            <person name="Op Den Camp H."/>
            <person name="Overmann J."/>
            <person name="Amann R."/>
            <person name="Jetten M.S.M."/>
            <person name="Mascher T."/>
            <person name="Medema M.H."/>
            <person name="Devos D.P."/>
            <person name="Kaster A.-K."/>
            <person name="Ovreas L."/>
            <person name="Rohde M."/>
            <person name="Galperin M.Y."/>
            <person name="Jogler C."/>
        </authorList>
    </citation>
    <scope>NUCLEOTIDE SEQUENCE [LARGE SCALE GENOMIC DNA]</scope>
    <source>
        <strain evidence="3 4">Pla100</strain>
    </source>
</reference>
<keyword evidence="2" id="KW-0472">Membrane</keyword>
<evidence type="ECO:0000313" key="3">
    <source>
        <dbReference type="EMBL" id="TWT86223.1"/>
    </source>
</evidence>
<feature type="transmembrane region" description="Helical" evidence="2">
    <location>
        <begin position="43"/>
        <end position="63"/>
    </location>
</feature>
<feature type="region of interest" description="Disordered" evidence="1">
    <location>
        <begin position="74"/>
        <end position="97"/>
    </location>
</feature>
<evidence type="ECO:0000313" key="4">
    <source>
        <dbReference type="Proteomes" id="UP000316213"/>
    </source>
</evidence>
<dbReference type="Proteomes" id="UP000316213">
    <property type="component" value="Unassembled WGS sequence"/>
</dbReference>
<proteinExistence type="predicted"/>
<keyword evidence="2" id="KW-0812">Transmembrane</keyword>
<name>A0A5C5ZI52_9BACT</name>
<protein>
    <recommendedName>
        <fullName evidence="5">Thioredoxin domain-containing protein</fullName>
    </recommendedName>
</protein>
<keyword evidence="4" id="KW-1185">Reference proteome</keyword>
<feature type="compositionally biased region" description="Polar residues" evidence="1">
    <location>
        <begin position="87"/>
        <end position="97"/>
    </location>
</feature>
<dbReference type="AlphaFoldDB" id="A0A5C5ZI52"/>
<evidence type="ECO:0008006" key="5">
    <source>
        <dbReference type="Google" id="ProtNLM"/>
    </source>
</evidence>
<dbReference type="InterPro" id="IPR036249">
    <property type="entry name" value="Thioredoxin-like_sf"/>
</dbReference>
<evidence type="ECO:0000256" key="2">
    <source>
        <dbReference type="SAM" id="Phobius"/>
    </source>
</evidence>